<evidence type="ECO:0000313" key="1">
    <source>
        <dbReference type="EMBL" id="TDH68313.1"/>
    </source>
</evidence>
<dbReference type="InterPro" id="IPR011990">
    <property type="entry name" value="TPR-like_helical_dom_sf"/>
</dbReference>
<dbReference type="RefSeq" id="XP_067817812.1">
    <property type="nucleotide sequence ID" value="XM_067958379.1"/>
</dbReference>
<keyword evidence="2" id="KW-1185">Reference proteome</keyword>
<sequence>MESASNLLQLVQDARSGAQGLIMLEDDLIGRIKNASEQLLCAGLYTISPESSAIAVCHVTAEVTAFLVEYRPLTEHSKWHKRVLVLETAVASAVAGLVDSNEADLENETRDLNNMVERLFRMLWKTSDSSQSVSNKAAIMTKLCMLLGLSWLSYDRMGSEKRVENLLILCSDLCAERETTIKLAKWPLFLLGIVHLVEKQDVVRALGFLRRAVEKCEGLEMEDGIFFYWYAVALIRNGIECDATAALDKCIQCDYKPAPCLYLQAIVQLQASDYHAARNQLQRLIELDFTQPSSMFNYALLMERMSNFSAEQQMLKYILEFHGNGISEIAAAQESAAQVNTVNTLCAFDDQANFTALFPSRRRNVTMTMVHRHAALAAMENGCWLESKYHFEEYLSSVYGLDDSDAFRVARDYVYVLLQSKLPSLALRESEQYLQSYDASNAASDSDEEVTLLLLHLYKADALLCLERVSECCKYLQEVVQPRIQKSLSRREAALNATDAVTEEIISCHTQLVNNVAVAVACCSGADPAMSILRVGLQQYPDCLAMKFNLVLLLLRTGDEMTASALWMKARGWNFHAETNAVTGVASPVDSAAACQIAAVSASAYVPFISEHVQGNLDGECGVSAQQLVFLDALIIKSWRKRWNSQLADNTIQFIEYLESRGSTDLLSKVKKSL</sequence>
<gene>
    <name evidence="1" type="ORF">CCR75_000271</name>
</gene>
<dbReference type="Gene3D" id="1.25.40.10">
    <property type="entry name" value="Tetratricopeptide repeat domain"/>
    <property type="match status" value="1"/>
</dbReference>
<name>A0A976FK75_BRELC</name>
<dbReference type="KEGG" id="blac:94344050"/>
<organism evidence="1 2">
    <name type="scientific">Bremia lactucae</name>
    <name type="common">Lettuce downy mildew</name>
    <dbReference type="NCBI Taxonomy" id="4779"/>
    <lineage>
        <taxon>Eukaryota</taxon>
        <taxon>Sar</taxon>
        <taxon>Stramenopiles</taxon>
        <taxon>Oomycota</taxon>
        <taxon>Peronosporomycetes</taxon>
        <taxon>Peronosporales</taxon>
        <taxon>Peronosporaceae</taxon>
        <taxon>Bremia</taxon>
    </lineage>
</organism>
<dbReference type="Proteomes" id="UP000294530">
    <property type="component" value="Unassembled WGS sequence"/>
</dbReference>
<evidence type="ECO:0000313" key="2">
    <source>
        <dbReference type="Proteomes" id="UP000294530"/>
    </source>
</evidence>
<comment type="caution">
    <text evidence="1">The sequence shown here is derived from an EMBL/GenBank/DDBJ whole genome shotgun (WGS) entry which is preliminary data.</text>
</comment>
<reference evidence="1 2" key="1">
    <citation type="journal article" date="2021" name="Genome Biol.">
        <title>AFLAP: assembly-free linkage analysis pipeline using k-mers from genome sequencing data.</title>
        <authorList>
            <person name="Fletcher K."/>
            <person name="Zhang L."/>
            <person name="Gil J."/>
            <person name="Han R."/>
            <person name="Cavanaugh K."/>
            <person name="Michelmore R."/>
        </authorList>
    </citation>
    <scope>NUCLEOTIDE SEQUENCE [LARGE SCALE GENOMIC DNA]</scope>
    <source>
        <strain evidence="1 2">SF5</strain>
    </source>
</reference>
<dbReference type="SUPFAM" id="SSF48452">
    <property type="entry name" value="TPR-like"/>
    <property type="match status" value="1"/>
</dbReference>
<proteinExistence type="predicted"/>
<dbReference type="OrthoDB" id="77614at2759"/>
<accession>A0A976FK75</accession>
<protein>
    <submittedName>
        <fullName evidence="1">Uncharacterized protein</fullName>
    </submittedName>
</protein>
<dbReference type="GeneID" id="94344050"/>
<dbReference type="AlphaFoldDB" id="A0A976FK75"/>
<dbReference type="EMBL" id="SHOA02000003">
    <property type="protein sequence ID" value="TDH68313.1"/>
    <property type="molecule type" value="Genomic_DNA"/>
</dbReference>